<keyword evidence="7" id="KW-1185">Reference proteome</keyword>
<name>A0AAV6VQT4_9ARAC</name>
<dbReference type="AlphaFoldDB" id="A0AAV6VQT4"/>
<dbReference type="InterPro" id="IPR013083">
    <property type="entry name" value="Znf_RING/FYVE/PHD"/>
</dbReference>
<dbReference type="PANTHER" id="PTHR23041">
    <property type="entry name" value="RING FINGER DOMAIN-CONTAINING"/>
    <property type="match status" value="1"/>
</dbReference>
<dbReference type="PROSITE" id="PS50089">
    <property type="entry name" value="ZF_RING_2"/>
    <property type="match status" value="1"/>
</dbReference>
<evidence type="ECO:0000256" key="4">
    <source>
        <dbReference type="PROSITE-ProRule" id="PRU00175"/>
    </source>
</evidence>
<feature type="domain" description="RING-type" evidence="5">
    <location>
        <begin position="144"/>
        <end position="189"/>
    </location>
</feature>
<dbReference type="SUPFAM" id="SSF57850">
    <property type="entry name" value="RING/U-box"/>
    <property type="match status" value="1"/>
</dbReference>
<evidence type="ECO:0000256" key="3">
    <source>
        <dbReference type="ARBA" id="ARBA00022833"/>
    </source>
</evidence>
<dbReference type="InterPro" id="IPR047134">
    <property type="entry name" value="RNF4"/>
</dbReference>
<keyword evidence="3" id="KW-0862">Zinc</keyword>
<comment type="caution">
    <text evidence="6">The sequence shown here is derived from an EMBL/GenBank/DDBJ whole genome shotgun (WGS) entry which is preliminary data.</text>
</comment>
<dbReference type="Proteomes" id="UP000827092">
    <property type="component" value="Unassembled WGS sequence"/>
</dbReference>
<sequence length="221" mass="24463">MESQSMDDSLCIIYESIIPPPKVEIVSEIERTCSEENVPRRRIQEVEIYMEFDQEPSQANALDDSVHILQENIPRQVATSSQNAENDDASSGVLAQAAARISQGNADDDLVRVLREKKIAEVRTFSQNGENDDAPSGNQKEVECAICLDSLEVILESNRKLGSTICGHIFCNMCMKIPRKKSIFCPSCRKPIAVTKEVTSRTSILKISMAKTPAEGKTDEA</sequence>
<gene>
    <name evidence="6" type="ORF">JTE90_026466</name>
</gene>
<dbReference type="PANTHER" id="PTHR23041:SF78">
    <property type="entry name" value="E3 UBIQUITIN-PROTEIN LIGASE RNF4"/>
    <property type="match status" value="1"/>
</dbReference>
<accession>A0AAV6VQT4</accession>
<evidence type="ECO:0000256" key="1">
    <source>
        <dbReference type="ARBA" id="ARBA00022723"/>
    </source>
</evidence>
<dbReference type="SMART" id="SM00184">
    <property type="entry name" value="RING"/>
    <property type="match status" value="1"/>
</dbReference>
<evidence type="ECO:0000259" key="5">
    <source>
        <dbReference type="PROSITE" id="PS50089"/>
    </source>
</evidence>
<dbReference type="Gene3D" id="3.30.40.10">
    <property type="entry name" value="Zinc/RING finger domain, C3HC4 (zinc finger)"/>
    <property type="match status" value="1"/>
</dbReference>
<dbReference type="InterPro" id="IPR001841">
    <property type="entry name" value="Znf_RING"/>
</dbReference>
<dbReference type="PROSITE" id="PS00518">
    <property type="entry name" value="ZF_RING_1"/>
    <property type="match status" value="1"/>
</dbReference>
<evidence type="ECO:0000256" key="2">
    <source>
        <dbReference type="ARBA" id="ARBA00022771"/>
    </source>
</evidence>
<dbReference type="Pfam" id="PF14634">
    <property type="entry name" value="zf-RING_5"/>
    <property type="match status" value="1"/>
</dbReference>
<keyword evidence="2 4" id="KW-0863">Zinc-finger</keyword>
<keyword evidence="1" id="KW-0479">Metal-binding</keyword>
<evidence type="ECO:0000313" key="6">
    <source>
        <dbReference type="EMBL" id="KAG8198568.1"/>
    </source>
</evidence>
<protein>
    <recommendedName>
        <fullName evidence="5">RING-type domain-containing protein</fullName>
    </recommendedName>
</protein>
<organism evidence="6 7">
    <name type="scientific">Oedothorax gibbosus</name>
    <dbReference type="NCBI Taxonomy" id="931172"/>
    <lineage>
        <taxon>Eukaryota</taxon>
        <taxon>Metazoa</taxon>
        <taxon>Ecdysozoa</taxon>
        <taxon>Arthropoda</taxon>
        <taxon>Chelicerata</taxon>
        <taxon>Arachnida</taxon>
        <taxon>Araneae</taxon>
        <taxon>Araneomorphae</taxon>
        <taxon>Entelegynae</taxon>
        <taxon>Araneoidea</taxon>
        <taxon>Linyphiidae</taxon>
        <taxon>Erigoninae</taxon>
        <taxon>Oedothorax</taxon>
    </lineage>
</organism>
<dbReference type="GO" id="GO:0008270">
    <property type="term" value="F:zinc ion binding"/>
    <property type="evidence" value="ECO:0007669"/>
    <property type="project" value="UniProtKB-KW"/>
</dbReference>
<evidence type="ECO:0000313" key="7">
    <source>
        <dbReference type="Proteomes" id="UP000827092"/>
    </source>
</evidence>
<dbReference type="InterPro" id="IPR017907">
    <property type="entry name" value="Znf_RING_CS"/>
</dbReference>
<proteinExistence type="predicted"/>
<dbReference type="EMBL" id="JAFNEN010000038">
    <property type="protein sequence ID" value="KAG8198568.1"/>
    <property type="molecule type" value="Genomic_DNA"/>
</dbReference>
<reference evidence="6 7" key="1">
    <citation type="journal article" date="2022" name="Nat. Ecol. Evol.">
        <title>A masculinizing supergene underlies an exaggerated male reproductive morph in a spider.</title>
        <authorList>
            <person name="Hendrickx F."/>
            <person name="De Corte Z."/>
            <person name="Sonet G."/>
            <person name="Van Belleghem S.M."/>
            <person name="Kostlbacher S."/>
            <person name="Vangestel C."/>
        </authorList>
    </citation>
    <scope>NUCLEOTIDE SEQUENCE [LARGE SCALE GENOMIC DNA]</scope>
    <source>
        <strain evidence="6">W744_W776</strain>
    </source>
</reference>